<dbReference type="EMBL" id="VSSQ01055949">
    <property type="protein sequence ID" value="MPN09829.1"/>
    <property type="molecule type" value="Genomic_DNA"/>
</dbReference>
<evidence type="ECO:0000313" key="1">
    <source>
        <dbReference type="EMBL" id="MPN09829.1"/>
    </source>
</evidence>
<dbReference type="AlphaFoldDB" id="A0A645F918"/>
<dbReference type="InterPro" id="IPR011990">
    <property type="entry name" value="TPR-like_helical_dom_sf"/>
</dbReference>
<accession>A0A645F918</accession>
<dbReference type="Gene3D" id="1.25.40.390">
    <property type="match status" value="1"/>
</dbReference>
<gene>
    <name evidence="1" type="ORF">SDC9_157121</name>
</gene>
<reference evidence="1" key="1">
    <citation type="submission" date="2019-08" db="EMBL/GenBank/DDBJ databases">
        <authorList>
            <person name="Kucharzyk K."/>
            <person name="Murdoch R.W."/>
            <person name="Higgins S."/>
            <person name="Loffler F."/>
        </authorList>
    </citation>
    <scope>NUCLEOTIDE SEQUENCE</scope>
</reference>
<evidence type="ECO:0008006" key="2">
    <source>
        <dbReference type="Google" id="ProtNLM"/>
    </source>
</evidence>
<organism evidence="1">
    <name type="scientific">bioreactor metagenome</name>
    <dbReference type="NCBI Taxonomy" id="1076179"/>
    <lineage>
        <taxon>unclassified sequences</taxon>
        <taxon>metagenomes</taxon>
        <taxon>ecological metagenomes</taxon>
    </lineage>
</organism>
<comment type="caution">
    <text evidence="1">The sequence shown here is derived from an EMBL/GenBank/DDBJ whole genome shotgun (WGS) entry which is preliminary data.</text>
</comment>
<protein>
    <recommendedName>
        <fullName evidence="2">SusD/RagB family nutrient-binding outer membrane lipoprotein</fullName>
    </recommendedName>
</protein>
<name>A0A645F918_9ZZZZ</name>
<dbReference type="SUPFAM" id="SSF48452">
    <property type="entry name" value="TPR-like"/>
    <property type="match status" value="1"/>
</dbReference>
<sequence>MCFIKAEAYLRMGQTGPAHQAYLAGIQASFDQMQTKLNEWKATGTKNPDQMPMDPADIAAYMASDAVKQSPAQLTMADIIKEKIIALGFNYQNWNDMRRFNYSAGNIGNFGVVYRDYKRPYEFTATNKMTGSSPTDLTYWFRRFSHSTHESNYNNKELLASNPLAMTDPIWSDPVWWDKP</sequence>
<proteinExistence type="predicted"/>